<keyword evidence="1" id="KW-0233">DNA recombination</keyword>
<dbReference type="Gene3D" id="1.10.443.10">
    <property type="entry name" value="Intergrase catalytic core"/>
    <property type="match status" value="1"/>
</dbReference>
<accession>A0AA40X179</accession>
<dbReference type="Proteomes" id="UP000705283">
    <property type="component" value="Unassembled WGS sequence"/>
</dbReference>
<comment type="caution">
    <text evidence="2">The sequence shown here is derived from an EMBL/GenBank/DDBJ whole genome shotgun (WGS) entry which is preliminary data.</text>
</comment>
<dbReference type="GO" id="GO:0015074">
    <property type="term" value="P:DNA integration"/>
    <property type="evidence" value="ECO:0007669"/>
    <property type="project" value="InterPro"/>
</dbReference>
<dbReference type="RefSeq" id="WP_194977836.1">
    <property type="nucleotide sequence ID" value="NZ_JADMKS010000003.1"/>
</dbReference>
<dbReference type="InterPro" id="IPR011010">
    <property type="entry name" value="DNA_brk_join_enz"/>
</dbReference>
<dbReference type="AlphaFoldDB" id="A0AA40X179"/>
<protein>
    <submittedName>
        <fullName evidence="2">DNA-binding protein</fullName>
    </submittedName>
</protein>
<sequence>MNNVLIFKPIETIDPIININKFISFCKDSLFNPNLTSSWESSVWPKYYKFNKFDVKNNSYNKETLDDDFIDFAKAYMFHVHSFNKSKLSFNTLSILKLIEFVLLKIYKEANVTKCDNLVFDECARLASEKYSKMAAFCMGKELEKLSVFLNENRMTYSYYFNWVNPLRCKVEQTWSGYDVSLEGHPKLPNVNSITAIAEIFSKSDNDLSTRDVFTTAIFALLMCAPSRISEILSLPEDCEILEEDSMGVQRYGLRFFSAKGYEGNIKWVPTTMIPVAKKAIERLRCLSKNARELARVIEGNNLQDSNSLEKSINENKPKTFPWYDEEKNIKYSNALCLLNKNQLCKSRKVNVKMLYKPTVQFFIADIVDSNFIKGNFNIFKRHNYLNGDGSPYLLRTHQLRHLLNTFAQINGMDDFSIARWSGRKCISQNSFYDHRSHDQMANMIRENNLLGLTNEIPNKNIPVVNVDEFEALSSGAILVTKHGYCKHSYAFEPCRHYPVEDPGFENKIISTIHDKILEKTINDKNEGNFNAEKWYEFQNDLIKGE</sequence>
<dbReference type="GO" id="GO:0006310">
    <property type="term" value="P:DNA recombination"/>
    <property type="evidence" value="ECO:0007669"/>
    <property type="project" value="UniProtKB-KW"/>
</dbReference>
<dbReference type="EMBL" id="JADMKS010000003">
    <property type="protein sequence ID" value="MBF6636683.1"/>
    <property type="molecule type" value="Genomic_DNA"/>
</dbReference>
<keyword evidence="2" id="KW-0238">DNA-binding</keyword>
<dbReference type="GO" id="GO:0003677">
    <property type="term" value="F:DNA binding"/>
    <property type="evidence" value="ECO:0007669"/>
    <property type="project" value="UniProtKB-KW"/>
</dbReference>
<gene>
    <name evidence="2" type="ORF">ITX54_08445</name>
</gene>
<name>A0AA40X179_9GAMM</name>
<evidence type="ECO:0000313" key="3">
    <source>
        <dbReference type="Proteomes" id="UP000705283"/>
    </source>
</evidence>
<dbReference type="InterPro" id="IPR013762">
    <property type="entry name" value="Integrase-like_cat_sf"/>
</dbReference>
<reference evidence="2" key="1">
    <citation type="submission" date="2020-11" db="EMBL/GenBank/DDBJ databases">
        <authorList>
            <person name="Lee S.D."/>
        </authorList>
    </citation>
    <scope>NUCLEOTIDE SEQUENCE</scope>
    <source>
        <strain evidence="2">SAP-2</strain>
    </source>
</reference>
<dbReference type="SUPFAM" id="SSF56349">
    <property type="entry name" value="DNA breaking-rejoining enzymes"/>
    <property type="match status" value="1"/>
</dbReference>
<organism evidence="2 3">
    <name type="scientific">Rouxiella silvae</name>
    <dbReference type="NCBI Taxonomy" id="1646373"/>
    <lineage>
        <taxon>Bacteria</taxon>
        <taxon>Pseudomonadati</taxon>
        <taxon>Pseudomonadota</taxon>
        <taxon>Gammaproteobacteria</taxon>
        <taxon>Enterobacterales</taxon>
        <taxon>Yersiniaceae</taxon>
        <taxon>Rouxiella</taxon>
    </lineage>
</organism>
<evidence type="ECO:0000256" key="1">
    <source>
        <dbReference type="ARBA" id="ARBA00023172"/>
    </source>
</evidence>
<evidence type="ECO:0000313" key="2">
    <source>
        <dbReference type="EMBL" id="MBF6636683.1"/>
    </source>
</evidence>
<proteinExistence type="predicted"/>
<reference evidence="2" key="2">
    <citation type="submission" date="2022-09" db="EMBL/GenBank/DDBJ databases">
        <title>Rouxiella aceris sp. nov., isolated from tree sap and emended description of the genus Rhouxiella.</title>
        <authorList>
            <person name="Kim I.S."/>
        </authorList>
    </citation>
    <scope>NUCLEOTIDE SEQUENCE</scope>
    <source>
        <strain evidence="2">SAP-2</strain>
    </source>
</reference>